<feature type="region of interest" description="Disordered" evidence="1">
    <location>
        <begin position="350"/>
        <end position="372"/>
    </location>
</feature>
<feature type="compositionally biased region" description="Low complexity" evidence="1">
    <location>
        <begin position="103"/>
        <end position="144"/>
    </location>
</feature>
<dbReference type="AlphaFoldDB" id="A0AAN6UVQ1"/>
<feature type="compositionally biased region" description="Low complexity" evidence="1">
    <location>
        <begin position="187"/>
        <end position="200"/>
    </location>
</feature>
<dbReference type="RefSeq" id="XP_062632811.1">
    <property type="nucleotide sequence ID" value="XM_062782324.1"/>
</dbReference>
<feature type="compositionally biased region" description="Low complexity" evidence="1">
    <location>
        <begin position="432"/>
        <end position="461"/>
    </location>
</feature>
<evidence type="ECO:0000256" key="2">
    <source>
        <dbReference type="SAM" id="SignalP"/>
    </source>
</evidence>
<gene>
    <name evidence="3" type="ORF">C8A04DRAFT_33080</name>
</gene>
<organism evidence="3 4">
    <name type="scientific">Dichotomopilus funicola</name>
    <dbReference type="NCBI Taxonomy" id="1934379"/>
    <lineage>
        <taxon>Eukaryota</taxon>
        <taxon>Fungi</taxon>
        <taxon>Dikarya</taxon>
        <taxon>Ascomycota</taxon>
        <taxon>Pezizomycotina</taxon>
        <taxon>Sordariomycetes</taxon>
        <taxon>Sordariomycetidae</taxon>
        <taxon>Sordariales</taxon>
        <taxon>Chaetomiaceae</taxon>
        <taxon>Dichotomopilus</taxon>
    </lineage>
</organism>
<keyword evidence="2" id="KW-0732">Signal</keyword>
<feature type="region of interest" description="Disordered" evidence="1">
    <location>
        <begin position="535"/>
        <end position="579"/>
    </location>
</feature>
<feature type="compositionally biased region" description="Low complexity" evidence="1">
    <location>
        <begin position="64"/>
        <end position="79"/>
    </location>
</feature>
<reference evidence="3" key="2">
    <citation type="submission" date="2023-05" db="EMBL/GenBank/DDBJ databases">
        <authorList>
            <consortium name="Lawrence Berkeley National Laboratory"/>
            <person name="Steindorff A."/>
            <person name="Hensen N."/>
            <person name="Bonometti L."/>
            <person name="Westerberg I."/>
            <person name="Brannstrom I.O."/>
            <person name="Guillou S."/>
            <person name="Cros-Aarteil S."/>
            <person name="Calhoun S."/>
            <person name="Haridas S."/>
            <person name="Kuo A."/>
            <person name="Mondo S."/>
            <person name="Pangilinan J."/>
            <person name="Riley R."/>
            <person name="Labutti K."/>
            <person name="Andreopoulos B."/>
            <person name="Lipzen A."/>
            <person name="Chen C."/>
            <person name="Yanf M."/>
            <person name="Daum C."/>
            <person name="Ng V."/>
            <person name="Clum A."/>
            <person name="Ohm R."/>
            <person name="Martin F."/>
            <person name="Silar P."/>
            <person name="Natvig D."/>
            <person name="Lalanne C."/>
            <person name="Gautier V."/>
            <person name="Ament-Velasquez S.L."/>
            <person name="Kruys A."/>
            <person name="Hutchinson M.I."/>
            <person name="Powell A.J."/>
            <person name="Barry K."/>
            <person name="Miller A.N."/>
            <person name="Grigoriev I.V."/>
            <person name="Debuchy R."/>
            <person name="Gladieux P."/>
            <person name="Thoren M.H."/>
            <person name="Johannesson H."/>
        </authorList>
    </citation>
    <scope>NUCLEOTIDE SEQUENCE</scope>
    <source>
        <strain evidence="3">CBS 141.50</strain>
    </source>
</reference>
<sequence>MRITTLILPALALIAGIEASPLRNRPQPPRAPRHGARIPREAEESFGSVSTTTTETQSDCEAETAGSSGRTGTSGISSLTAGLSNTQSSTFATSTIVVGSGVADSTGTEASSSSSPISTTNTHPSTTTTGSSASDSETTSATNSPGFETSLHSTLNIPLKGTTTGRPSVIPFQSGTSNTGTDLASLTSGPPNTSVSSSISPTTASASLFVSSTRPSVTGRPLSDIPTVIANPPVSTGAVSPDVYQKNIQEARSFNKLLATLTEQSACRQGQVACVSGAFAECSNDGSWTLTPCSEPNYACLVMPMNSTSGAILGCTDATLAKQVLGSIPDALLSGLPGLTSALSSLLPPTGSSSATASGAPDSTSATGRRTRTVVVTVTTPSSTITVTVDPTATASVQTSDIACTAEPTSVSSAVSTGNGSAGGFTASSFTGSTSGSSFSASTGSEVSSTVTSKSSAETATTPPPSSSGDGIITRTVTVSGPLGTGVFTYTYDLGDTASASFSTTRRPPLFSSDQPLTFITASLDSTTTASVTTAATASETSEGPVTAGTTSVSSFSAASSSKQPPNADPNKSLFTLDPVPSDTVTTTIRITETPTTVTVKMTTQMTTTVVVTALATTSASSTGADTAAATDGDGASLIFSPTTALVAASTSTAETGVEKGVTDNSGNSSFVVNARPNSNSAPGPGDGPAVELVTITRSVTITEKKTETVRETIRETVTETATTTPIAMTTGGVVAR</sequence>
<feature type="chain" id="PRO_5042973479" description="Carbohydrate-binding module family 19 domain-containing protein" evidence="2">
    <location>
        <begin position="20"/>
        <end position="737"/>
    </location>
</feature>
<evidence type="ECO:0000313" key="3">
    <source>
        <dbReference type="EMBL" id="KAK4139440.1"/>
    </source>
</evidence>
<keyword evidence="4" id="KW-1185">Reference proteome</keyword>
<name>A0AAN6UVQ1_9PEZI</name>
<feature type="signal peptide" evidence="2">
    <location>
        <begin position="1"/>
        <end position="19"/>
    </location>
</feature>
<dbReference type="GeneID" id="87818937"/>
<protein>
    <recommendedName>
        <fullName evidence="5">Carbohydrate-binding module family 19 domain-containing protein</fullName>
    </recommendedName>
</protein>
<feature type="compositionally biased region" description="Polar residues" evidence="1">
    <location>
        <begin position="47"/>
        <end position="59"/>
    </location>
</feature>
<feature type="region of interest" description="Disordered" evidence="1">
    <location>
        <begin position="102"/>
        <end position="200"/>
    </location>
</feature>
<proteinExistence type="predicted"/>
<feature type="region of interest" description="Disordered" evidence="1">
    <location>
        <begin position="432"/>
        <end position="475"/>
    </location>
</feature>
<evidence type="ECO:0000313" key="4">
    <source>
        <dbReference type="Proteomes" id="UP001302676"/>
    </source>
</evidence>
<evidence type="ECO:0008006" key="5">
    <source>
        <dbReference type="Google" id="ProtNLM"/>
    </source>
</evidence>
<accession>A0AAN6UVQ1</accession>
<comment type="caution">
    <text evidence="3">The sequence shown here is derived from an EMBL/GenBank/DDBJ whole genome shotgun (WGS) entry which is preliminary data.</text>
</comment>
<dbReference type="EMBL" id="MU853663">
    <property type="protein sequence ID" value="KAK4139440.1"/>
    <property type="molecule type" value="Genomic_DNA"/>
</dbReference>
<feature type="compositionally biased region" description="Low complexity" evidence="1">
    <location>
        <begin position="535"/>
        <end position="562"/>
    </location>
</feature>
<feature type="region of interest" description="Disordered" evidence="1">
    <location>
        <begin position="21"/>
        <end position="79"/>
    </location>
</feature>
<reference evidence="3" key="1">
    <citation type="journal article" date="2023" name="Mol. Phylogenet. Evol.">
        <title>Genome-scale phylogeny and comparative genomics of the fungal order Sordariales.</title>
        <authorList>
            <person name="Hensen N."/>
            <person name="Bonometti L."/>
            <person name="Westerberg I."/>
            <person name="Brannstrom I.O."/>
            <person name="Guillou S."/>
            <person name="Cros-Aarteil S."/>
            <person name="Calhoun S."/>
            <person name="Haridas S."/>
            <person name="Kuo A."/>
            <person name="Mondo S."/>
            <person name="Pangilinan J."/>
            <person name="Riley R."/>
            <person name="LaButti K."/>
            <person name="Andreopoulos B."/>
            <person name="Lipzen A."/>
            <person name="Chen C."/>
            <person name="Yan M."/>
            <person name="Daum C."/>
            <person name="Ng V."/>
            <person name="Clum A."/>
            <person name="Steindorff A."/>
            <person name="Ohm R.A."/>
            <person name="Martin F."/>
            <person name="Silar P."/>
            <person name="Natvig D.O."/>
            <person name="Lalanne C."/>
            <person name="Gautier V."/>
            <person name="Ament-Velasquez S.L."/>
            <person name="Kruys A."/>
            <person name="Hutchinson M.I."/>
            <person name="Powell A.J."/>
            <person name="Barry K."/>
            <person name="Miller A.N."/>
            <person name="Grigoriev I.V."/>
            <person name="Debuchy R."/>
            <person name="Gladieux P."/>
            <person name="Hiltunen Thoren M."/>
            <person name="Johannesson H."/>
        </authorList>
    </citation>
    <scope>NUCLEOTIDE SEQUENCE</scope>
    <source>
        <strain evidence="3">CBS 141.50</strain>
    </source>
</reference>
<evidence type="ECO:0000256" key="1">
    <source>
        <dbReference type="SAM" id="MobiDB-lite"/>
    </source>
</evidence>
<dbReference type="Proteomes" id="UP001302676">
    <property type="component" value="Unassembled WGS sequence"/>
</dbReference>
<feature type="compositionally biased region" description="Polar residues" evidence="1">
    <location>
        <begin position="145"/>
        <end position="186"/>
    </location>
</feature>